<evidence type="ECO:0000256" key="1">
    <source>
        <dbReference type="ARBA" id="ARBA00001946"/>
    </source>
</evidence>
<feature type="region of interest" description="Disordered" evidence="4">
    <location>
        <begin position="199"/>
        <end position="238"/>
    </location>
</feature>
<dbReference type="Pfam" id="PF00293">
    <property type="entry name" value="NUDIX"/>
    <property type="match status" value="1"/>
</dbReference>
<dbReference type="NCBIfam" id="NF001937">
    <property type="entry name" value="PRK00714.1-4"/>
    <property type="match status" value="1"/>
</dbReference>
<dbReference type="InterPro" id="IPR020084">
    <property type="entry name" value="NUDIX_hydrolase_CS"/>
</dbReference>
<evidence type="ECO:0000256" key="3">
    <source>
        <dbReference type="HAMAP-Rule" id="MF_00298"/>
    </source>
</evidence>
<gene>
    <name evidence="3 6" type="primary">rppH</name>
    <name evidence="3" type="synonym">nudH</name>
    <name evidence="6" type="ORF">LYSCAS_16240</name>
</gene>
<dbReference type="InterPro" id="IPR015797">
    <property type="entry name" value="NUDIX_hydrolase-like_dom_sf"/>
</dbReference>
<evidence type="ECO:0000259" key="5">
    <source>
        <dbReference type="PROSITE" id="PS51462"/>
    </source>
</evidence>
<keyword evidence="2 3" id="KW-0378">Hydrolase</keyword>
<reference evidence="6 7" key="1">
    <citation type="submission" date="2021-03" db="EMBL/GenBank/DDBJ databases">
        <title>Complete Genome Sequences of Two Lysobacter Strains Isolated from Sea Water (Lysobacter caseinilyticus) and Soil (Lysobacter helvus) in South Korea.</title>
        <authorList>
            <person name="Watanabe Y."/>
            <person name="Arakawa K."/>
        </authorList>
    </citation>
    <scope>NUCLEOTIDE SEQUENCE [LARGE SCALE GENOMIC DNA]</scope>
    <source>
        <strain evidence="6 7">KVB24</strain>
    </source>
</reference>
<dbReference type="SUPFAM" id="SSF55811">
    <property type="entry name" value="Nudix"/>
    <property type="match status" value="1"/>
</dbReference>
<comment type="cofactor">
    <cofactor evidence="3">
        <name>a divalent metal cation</name>
        <dbReference type="ChEBI" id="CHEBI:60240"/>
    </cofactor>
</comment>
<dbReference type="Proteomes" id="UP000681317">
    <property type="component" value="Chromosome"/>
</dbReference>
<comment type="function">
    <text evidence="3">Accelerates the degradation of transcripts by removing pyrophosphate from the 5'-end of triphosphorylated RNA, leading to a more labile monophosphorylated state that can stimulate subsequent ribonuclease cleavage.</text>
</comment>
<sequence>MPPSVSVDIPLCTIATLVAPLAPWQSRSQCISGVRIVIDPDGYRPNVGIVLMHPDGRVFWARRIHRDGWQFPQGGMNTDETPLEAMYRELREETGLLPEHVAVLGVTPGWLRYRLPQRAVRRNDRLVCIGQKQVWYLLQFTGEEADLKLDLTEKPEFDLWRWVDFWYPVDHVVNFKRSVYASALGHLAPFARQIAGAAAVPQPAKDPRLEPVAPRSRLRPRRRTPTVERSGGSEPGAN</sequence>
<evidence type="ECO:0000256" key="2">
    <source>
        <dbReference type="ARBA" id="ARBA00022801"/>
    </source>
</evidence>
<dbReference type="InterPro" id="IPR000086">
    <property type="entry name" value="NUDIX_hydrolase_dom"/>
</dbReference>
<comment type="similarity">
    <text evidence="3">Belongs to the Nudix hydrolase family. RppH subfamily.</text>
</comment>
<evidence type="ECO:0000313" key="7">
    <source>
        <dbReference type="Proteomes" id="UP000681317"/>
    </source>
</evidence>
<proteinExistence type="inferred from homology"/>
<dbReference type="PANTHER" id="PTHR43736:SF1">
    <property type="entry name" value="DIHYDRONEOPTERIN TRIPHOSPHATE DIPHOSPHATASE"/>
    <property type="match status" value="1"/>
</dbReference>
<dbReference type="EMBL" id="AP024545">
    <property type="protein sequence ID" value="BCT92600.1"/>
    <property type="molecule type" value="Genomic_DNA"/>
</dbReference>
<dbReference type="CDD" id="cd03671">
    <property type="entry name" value="NUDIX_Ap4A_hydrolase_plant_like"/>
    <property type="match status" value="1"/>
</dbReference>
<protein>
    <recommendedName>
        <fullName evidence="3">RNA pyrophosphohydrolase</fullName>
        <ecNumber evidence="3">3.6.1.-</ecNumber>
    </recommendedName>
    <alternativeName>
        <fullName evidence="3">(Di)nucleoside polyphosphate hydrolase</fullName>
    </alternativeName>
</protein>
<organism evidence="6 7">
    <name type="scientific">Noviluteimonas caseinilytica</name>
    <dbReference type="NCBI Taxonomy" id="2675101"/>
    <lineage>
        <taxon>Bacteria</taxon>
        <taxon>Pseudomonadati</taxon>
        <taxon>Pseudomonadota</taxon>
        <taxon>Gammaproteobacteria</taxon>
        <taxon>Lysobacterales</taxon>
        <taxon>Lysobacteraceae</taxon>
        <taxon>Noviluteimonas</taxon>
    </lineage>
</organism>
<dbReference type="PANTHER" id="PTHR43736">
    <property type="entry name" value="ADP-RIBOSE PYROPHOSPHATASE"/>
    <property type="match status" value="1"/>
</dbReference>
<dbReference type="PROSITE" id="PS51462">
    <property type="entry name" value="NUDIX"/>
    <property type="match status" value="1"/>
</dbReference>
<dbReference type="NCBIfam" id="NF001938">
    <property type="entry name" value="PRK00714.1-5"/>
    <property type="match status" value="1"/>
</dbReference>
<comment type="cofactor">
    <cofactor evidence="1">
        <name>Mg(2+)</name>
        <dbReference type="ChEBI" id="CHEBI:18420"/>
    </cofactor>
</comment>
<dbReference type="EC" id="3.6.1.-" evidence="3"/>
<evidence type="ECO:0000256" key="4">
    <source>
        <dbReference type="SAM" id="MobiDB-lite"/>
    </source>
</evidence>
<keyword evidence="7" id="KW-1185">Reference proteome</keyword>
<dbReference type="HAMAP" id="MF_00298">
    <property type="entry name" value="Nudix_RppH"/>
    <property type="match status" value="1"/>
</dbReference>
<feature type="domain" description="Nudix hydrolase" evidence="5">
    <location>
        <begin position="42"/>
        <end position="185"/>
    </location>
</feature>
<evidence type="ECO:0000313" key="6">
    <source>
        <dbReference type="EMBL" id="BCT92600.1"/>
    </source>
</evidence>
<dbReference type="PROSITE" id="PS00893">
    <property type="entry name" value="NUDIX_BOX"/>
    <property type="match status" value="1"/>
</dbReference>
<feature type="short sequence motif" description="Nudix box" evidence="3">
    <location>
        <begin position="74"/>
        <end position="95"/>
    </location>
</feature>
<name>A0ABM7Q5L7_9GAMM</name>
<dbReference type="Gene3D" id="3.90.79.10">
    <property type="entry name" value="Nucleoside Triphosphate Pyrophosphohydrolase"/>
    <property type="match status" value="1"/>
</dbReference>
<accession>A0ABM7Q5L7</accession>
<dbReference type="InterPro" id="IPR022927">
    <property type="entry name" value="RppH"/>
</dbReference>